<dbReference type="Gene3D" id="3.20.20.80">
    <property type="entry name" value="Glycosidases"/>
    <property type="match status" value="1"/>
</dbReference>
<evidence type="ECO:0000256" key="2">
    <source>
        <dbReference type="ARBA" id="ARBA00022729"/>
    </source>
</evidence>
<keyword evidence="8" id="KW-0624">Polysaccharide degradation</keyword>
<dbReference type="PANTHER" id="PTHR31297:SF41">
    <property type="entry name" value="ENDOGLUCANASE, PUTATIVE (AFU_ORTHOLOGUE AFUA_5G01830)-RELATED"/>
    <property type="match status" value="1"/>
</dbReference>
<dbReference type="InterPro" id="IPR050386">
    <property type="entry name" value="Glycosyl_hydrolase_5"/>
</dbReference>
<dbReference type="Gene3D" id="2.60.40.10">
    <property type="entry name" value="Immunoglobulins"/>
    <property type="match status" value="1"/>
</dbReference>
<gene>
    <name evidence="13" type="ORF">PCON_03196</name>
</gene>
<evidence type="ECO:0000256" key="1">
    <source>
        <dbReference type="ARBA" id="ARBA00005641"/>
    </source>
</evidence>
<dbReference type="Proteomes" id="UP000018144">
    <property type="component" value="Unassembled WGS sequence"/>
</dbReference>
<dbReference type="InterPro" id="IPR001547">
    <property type="entry name" value="Glyco_hydro_5"/>
</dbReference>
<dbReference type="EMBL" id="HF936442">
    <property type="protein sequence ID" value="CCX34226.1"/>
    <property type="molecule type" value="Genomic_DNA"/>
</dbReference>
<evidence type="ECO:0000256" key="3">
    <source>
        <dbReference type="ARBA" id="ARBA00022801"/>
    </source>
</evidence>
<dbReference type="GO" id="GO:0030245">
    <property type="term" value="P:cellulose catabolic process"/>
    <property type="evidence" value="ECO:0007669"/>
    <property type="project" value="UniProtKB-KW"/>
</dbReference>
<keyword evidence="14" id="KW-1185">Reference proteome</keyword>
<sequence length="546" mass="60527">MLWKTVLIFLASSSLVTAQFNKVTAAEAWKAMEPGWNIGNTMDGVPDETSWGNPLITTQLLDAIRATGMKSVRIPITWTDHFISQAPDYTVNATWMARVEQVVDWALDRGFWVDINVHHDSWQWANLSDDTDLDAKFAKLEKLWTQIADRFKNKSEKLIFEPLNEPQGSTQVHADRYNDLNQRVVNIVRASGGYNKDRLMTLPGLNTNIANTVNWFKVPTNADPWILHVHDYDPWDFVSTSWGRTFWGTDADKKVIEDTFVNLQSRFNAPALIGEWGTTGKSVERGAAWIYFDNFIRTSRSYNLTAQLWDNGEHFNRISLKWNDPVKRDLIISAASGIVNTLPAYDQTATIYQKINQTVTAKNINLVLNGNTITAITNTAGKTLKKGTDYTITSSGVTISAAYLSTVLKGTIGLKDTIKIKSNRGVSLPFDLVLYSTPTVSSSSITITDSSSDYTIPVNVGGSTLATVKAVKADGTYLKDDWTSSLGTLQQGRINWGDFDTTSDGKGVILKAALLATMKGVGKVTLTLEYWPRTEGNNVTVGVTVN</sequence>
<dbReference type="GO" id="GO:0071555">
    <property type="term" value="P:cell wall organization"/>
    <property type="evidence" value="ECO:0007669"/>
    <property type="project" value="UniProtKB-KW"/>
</dbReference>
<dbReference type="GO" id="GO:0008422">
    <property type="term" value="F:beta-glucosidase activity"/>
    <property type="evidence" value="ECO:0007669"/>
    <property type="project" value="TreeGrafter"/>
</dbReference>
<evidence type="ECO:0000313" key="13">
    <source>
        <dbReference type="EMBL" id="CCX34226.1"/>
    </source>
</evidence>
<dbReference type="SUPFAM" id="SSF51445">
    <property type="entry name" value="(Trans)glycosidases"/>
    <property type="match status" value="1"/>
</dbReference>
<feature type="domain" description="Glycoside hydrolase family 5" evidence="11">
    <location>
        <begin position="48"/>
        <end position="313"/>
    </location>
</feature>
<name>U4LPX7_PYROM</name>
<evidence type="ECO:0000256" key="5">
    <source>
        <dbReference type="ARBA" id="ARBA00023277"/>
    </source>
</evidence>
<feature type="signal peptide" evidence="10">
    <location>
        <begin position="1"/>
        <end position="18"/>
    </location>
</feature>
<dbReference type="InterPro" id="IPR017853">
    <property type="entry name" value="GH"/>
</dbReference>
<accession>U4LPX7</accession>
<dbReference type="InterPro" id="IPR013783">
    <property type="entry name" value="Ig-like_fold"/>
</dbReference>
<feature type="chain" id="PRO_5004651654" evidence="10">
    <location>
        <begin position="19"/>
        <end position="546"/>
    </location>
</feature>
<evidence type="ECO:0000256" key="8">
    <source>
        <dbReference type="ARBA" id="ARBA00023326"/>
    </source>
</evidence>
<keyword evidence="7" id="KW-0961">Cell wall biogenesis/degradation</keyword>
<dbReference type="AlphaFoldDB" id="U4LPX7"/>
<dbReference type="GO" id="GO:0005978">
    <property type="term" value="P:glycogen biosynthetic process"/>
    <property type="evidence" value="ECO:0007669"/>
    <property type="project" value="UniProtKB-UniPathway"/>
</dbReference>
<keyword evidence="2 10" id="KW-0732">Signal</keyword>
<evidence type="ECO:0000313" key="14">
    <source>
        <dbReference type="Proteomes" id="UP000018144"/>
    </source>
</evidence>
<dbReference type="PANTHER" id="PTHR31297">
    <property type="entry name" value="GLUCAN ENDO-1,6-BETA-GLUCOSIDASE B"/>
    <property type="match status" value="1"/>
</dbReference>
<keyword evidence="5" id="KW-0119">Carbohydrate metabolism</keyword>
<dbReference type="GO" id="GO:0005576">
    <property type="term" value="C:extracellular region"/>
    <property type="evidence" value="ECO:0007669"/>
    <property type="project" value="TreeGrafter"/>
</dbReference>
<keyword evidence="3 9" id="KW-0378">Hydrolase</keyword>
<dbReference type="eggNOG" id="ENOG502RFQF">
    <property type="taxonomic scope" value="Eukaryota"/>
</dbReference>
<dbReference type="Pfam" id="PF00150">
    <property type="entry name" value="Cellulase"/>
    <property type="match status" value="1"/>
</dbReference>
<dbReference type="STRING" id="1076935.U4LPX7"/>
<evidence type="ECO:0000256" key="6">
    <source>
        <dbReference type="ARBA" id="ARBA00023295"/>
    </source>
</evidence>
<dbReference type="OrthoDB" id="412536at2759"/>
<keyword evidence="6 9" id="KW-0326">Glycosidase</keyword>
<evidence type="ECO:0000259" key="12">
    <source>
        <dbReference type="Pfam" id="PF03442"/>
    </source>
</evidence>
<dbReference type="Pfam" id="PF03442">
    <property type="entry name" value="CBM_X2"/>
    <property type="match status" value="1"/>
</dbReference>
<proteinExistence type="inferred from homology"/>
<dbReference type="OMA" id="TVFTFEF"/>
<dbReference type="UniPathway" id="UPA00164"/>
<evidence type="ECO:0000256" key="10">
    <source>
        <dbReference type="SAM" id="SignalP"/>
    </source>
</evidence>
<evidence type="ECO:0000256" key="7">
    <source>
        <dbReference type="ARBA" id="ARBA00023316"/>
    </source>
</evidence>
<evidence type="ECO:0000256" key="9">
    <source>
        <dbReference type="RuleBase" id="RU361153"/>
    </source>
</evidence>
<evidence type="ECO:0000256" key="4">
    <source>
        <dbReference type="ARBA" id="ARBA00023001"/>
    </source>
</evidence>
<dbReference type="SUPFAM" id="SSF81296">
    <property type="entry name" value="E set domains"/>
    <property type="match status" value="1"/>
</dbReference>
<protein>
    <submittedName>
        <fullName evidence="13">Similar to Endoglucanase B acc. no. P23550</fullName>
    </submittedName>
</protein>
<evidence type="ECO:0000259" key="11">
    <source>
        <dbReference type="Pfam" id="PF00150"/>
    </source>
</evidence>
<keyword evidence="4" id="KW-0136">Cellulose degradation</keyword>
<dbReference type="InterPro" id="IPR005102">
    <property type="entry name" value="Carbo-bd_X2"/>
</dbReference>
<dbReference type="GO" id="GO:0009986">
    <property type="term" value="C:cell surface"/>
    <property type="evidence" value="ECO:0007669"/>
    <property type="project" value="TreeGrafter"/>
</dbReference>
<feature type="domain" description="Carbohydrate binding X2" evidence="12">
    <location>
        <begin position="347"/>
        <end position="426"/>
    </location>
</feature>
<organism evidence="13 14">
    <name type="scientific">Pyronema omphalodes (strain CBS 100304)</name>
    <name type="common">Pyronema confluens</name>
    <dbReference type="NCBI Taxonomy" id="1076935"/>
    <lineage>
        <taxon>Eukaryota</taxon>
        <taxon>Fungi</taxon>
        <taxon>Dikarya</taxon>
        <taxon>Ascomycota</taxon>
        <taxon>Pezizomycotina</taxon>
        <taxon>Pezizomycetes</taxon>
        <taxon>Pezizales</taxon>
        <taxon>Pyronemataceae</taxon>
        <taxon>Pyronema</taxon>
    </lineage>
</organism>
<dbReference type="InterPro" id="IPR014756">
    <property type="entry name" value="Ig_E-set"/>
</dbReference>
<reference evidence="13 14" key="1">
    <citation type="journal article" date="2013" name="PLoS Genet.">
        <title>The genome and development-dependent transcriptomes of Pyronema confluens: a window into fungal evolution.</title>
        <authorList>
            <person name="Traeger S."/>
            <person name="Altegoer F."/>
            <person name="Freitag M."/>
            <person name="Gabaldon T."/>
            <person name="Kempken F."/>
            <person name="Kumar A."/>
            <person name="Marcet-Houben M."/>
            <person name="Poggeler S."/>
            <person name="Stajich J.E."/>
            <person name="Nowrousian M."/>
        </authorList>
    </citation>
    <scope>NUCLEOTIDE SEQUENCE [LARGE SCALE GENOMIC DNA]</scope>
    <source>
        <strain evidence="14">CBS 100304</strain>
        <tissue evidence="13">Vegetative mycelium</tissue>
    </source>
</reference>
<comment type="similarity">
    <text evidence="1 9">Belongs to the glycosyl hydrolase 5 (cellulase A) family.</text>
</comment>